<gene>
    <name evidence="5" type="primary">AYR1_3</name>
    <name evidence="5" type="ORF">LTR78_009919</name>
</gene>
<keyword evidence="6" id="KW-1185">Reference proteome</keyword>
<protein>
    <submittedName>
        <fullName evidence="5">NADPH-dependent 1-acyl dihydroxyacetone phosphate reductase</fullName>
        <ecNumber evidence="5">1.1.1.101</ecNumber>
    </submittedName>
</protein>
<dbReference type="InterPro" id="IPR036291">
    <property type="entry name" value="NAD(P)-bd_dom_sf"/>
</dbReference>
<dbReference type="PRINTS" id="PR00080">
    <property type="entry name" value="SDRFAMILY"/>
</dbReference>
<organism evidence="5 6">
    <name type="scientific">Recurvomyces mirabilis</name>
    <dbReference type="NCBI Taxonomy" id="574656"/>
    <lineage>
        <taxon>Eukaryota</taxon>
        <taxon>Fungi</taxon>
        <taxon>Dikarya</taxon>
        <taxon>Ascomycota</taxon>
        <taxon>Pezizomycotina</taxon>
        <taxon>Dothideomycetes</taxon>
        <taxon>Dothideomycetidae</taxon>
        <taxon>Mycosphaerellales</taxon>
        <taxon>Teratosphaeriaceae</taxon>
        <taxon>Recurvomyces</taxon>
    </lineage>
</organism>
<dbReference type="Proteomes" id="UP001274830">
    <property type="component" value="Unassembled WGS sequence"/>
</dbReference>
<dbReference type="GO" id="GO:0000140">
    <property type="term" value="F:acylglycerone-phosphate reductase (NADP+) activity"/>
    <property type="evidence" value="ECO:0007669"/>
    <property type="project" value="UniProtKB-EC"/>
</dbReference>
<evidence type="ECO:0000256" key="4">
    <source>
        <dbReference type="RuleBase" id="RU000363"/>
    </source>
</evidence>
<dbReference type="Pfam" id="PF00106">
    <property type="entry name" value="adh_short"/>
    <property type="match status" value="1"/>
</dbReference>
<evidence type="ECO:0000256" key="3">
    <source>
        <dbReference type="ARBA" id="ARBA00023002"/>
    </source>
</evidence>
<keyword evidence="3 5" id="KW-0560">Oxidoreductase</keyword>
<dbReference type="EMBL" id="JAUTXT010000061">
    <property type="protein sequence ID" value="KAK3670163.1"/>
    <property type="molecule type" value="Genomic_DNA"/>
</dbReference>
<evidence type="ECO:0000313" key="6">
    <source>
        <dbReference type="Proteomes" id="UP001274830"/>
    </source>
</evidence>
<name>A0AAE0WIE3_9PEZI</name>
<dbReference type="PRINTS" id="PR00081">
    <property type="entry name" value="GDHRDH"/>
</dbReference>
<dbReference type="GO" id="GO:0005811">
    <property type="term" value="C:lipid droplet"/>
    <property type="evidence" value="ECO:0007669"/>
    <property type="project" value="TreeGrafter"/>
</dbReference>
<dbReference type="PANTHER" id="PTHR44169">
    <property type="entry name" value="NADPH-DEPENDENT 1-ACYLDIHYDROXYACETONE PHOSPHATE REDUCTASE"/>
    <property type="match status" value="1"/>
</dbReference>
<dbReference type="AlphaFoldDB" id="A0AAE0WIE3"/>
<dbReference type="EC" id="1.1.1.101" evidence="5"/>
<evidence type="ECO:0000256" key="2">
    <source>
        <dbReference type="ARBA" id="ARBA00022857"/>
    </source>
</evidence>
<proteinExistence type="inferred from homology"/>
<keyword evidence="2" id="KW-0521">NADP</keyword>
<evidence type="ECO:0000313" key="5">
    <source>
        <dbReference type="EMBL" id="KAK3670163.1"/>
    </source>
</evidence>
<dbReference type="InterPro" id="IPR002347">
    <property type="entry name" value="SDR_fam"/>
</dbReference>
<dbReference type="Gene3D" id="3.40.50.720">
    <property type="entry name" value="NAD(P)-binding Rossmann-like Domain"/>
    <property type="match status" value="1"/>
</dbReference>
<dbReference type="InterPro" id="IPR020904">
    <property type="entry name" value="Sc_DH/Rdtase_CS"/>
</dbReference>
<comment type="similarity">
    <text evidence="1 4">Belongs to the short-chain dehydrogenases/reductases (SDR) family.</text>
</comment>
<reference evidence="5" key="1">
    <citation type="submission" date="2023-07" db="EMBL/GenBank/DDBJ databases">
        <title>Black Yeasts Isolated from many extreme environments.</title>
        <authorList>
            <person name="Coleine C."/>
            <person name="Stajich J.E."/>
            <person name="Selbmann L."/>
        </authorList>
    </citation>
    <scope>NUCLEOTIDE SEQUENCE</scope>
    <source>
        <strain evidence="5">CCFEE 5485</strain>
    </source>
</reference>
<dbReference type="GO" id="GO:0005783">
    <property type="term" value="C:endoplasmic reticulum"/>
    <property type="evidence" value="ECO:0007669"/>
    <property type="project" value="TreeGrafter"/>
</dbReference>
<dbReference type="GO" id="GO:0019433">
    <property type="term" value="P:triglyceride catabolic process"/>
    <property type="evidence" value="ECO:0007669"/>
    <property type="project" value="TreeGrafter"/>
</dbReference>
<dbReference type="PROSITE" id="PS00061">
    <property type="entry name" value="ADH_SHORT"/>
    <property type="match status" value="1"/>
</dbReference>
<dbReference type="GO" id="GO:0006654">
    <property type="term" value="P:phosphatidic acid biosynthetic process"/>
    <property type="evidence" value="ECO:0007669"/>
    <property type="project" value="TreeGrafter"/>
</dbReference>
<comment type="caution">
    <text evidence="5">The sequence shown here is derived from an EMBL/GenBank/DDBJ whole genome shotgun (WGS) entry which is preliminary data.</text>
</comment>
<dbReference type="PANTHER" id="PTHR44169:SF6">
    <property type="entry name" value="NADPH-DEPENDENT 1-ACYLDIHYDROXYACETONE PHOSPHATE REDUCTASE"/>
    <property type="match status" value="1"/>
</dbReference>
<evidence type="ECO:0000256" key="1">
    <source>
        <dbReference type="ARBA" id="ARBA00006484"/>
    </source>
</evidence>
<dbReference type="GO" id="GO:0004806">
    <property type="term" value="F:triacylglycerol lipase activity"/>
    <property type="evidence" value="ECO:0007669"/>
    <property type="project" value="TreeGrafter"/>
</dbReference>
<accession>A0AAE0WIE3</accession>
<dbReference type="SUPFAM" id="SSF51735">
    <property type="entry name" value="NAD(P)-binding Rossmann-fold domains"/>
    <property type="match status" value="1"/>
</dbReference>
<sequence>MSKMKVLESSGIECLQLDVANADSITKVIQFLERACLGKLDILVNNAGLWLETPALDIEMSMIKAMFEVNVFGPMEMVRQCTPLLFKAKGSIVNISSILAIMPYPMTSAYNASKAALAQYSETLRLELEPLDIRVLTIMSGQVSNNLVRAPRLNEGSIYKSLEPMLVQRARGYAGPLKSWVIAYAMSG</sequence>